<organism evidence="13 14">
    <name type="scientific">Flexistipes sinusarabici</name>
    <dbReference type="NCBI Taxonomy" id="2352"/>
    <lineage>
        <taxon>Bacteria</taxon>
        <taxon>Pseudomonadati</taxon>
        <taxon>Deferribacterota</taxon>
        <taxon>Deferribacteres</taxon>
        <taxon>Deferribacterales</taxon>
        <taxon>Flexistipitaceae</taxon>
        <taxon>Flexistipes</taxon>
    </lineage>
</organism>
<comment type="function">
    <text evidence="9">Catalyzes the NADPH-dependent rearrangement and reduction of 1-deoxy-D-xylulose-5-phosphate (DXP) to 2-C-methyl-D-erythritol 4-phosphate (MEP).</text>
</comment>
<evidence type="ECO:0000313" key="14">
    <source>
        <dbReference type="Proteomes" id="UP000262325"/>
    </source>
</evidence>
<evidence type="ECO:0000256" key="6">
    <source>
        <dbReference type="ARBA" id="ARBA00023211"/>
    </source>
</evidence>
<keyword evidence="13" id="KW-0413">Isomerase</keyword>
<dbReference type="Gene3D" id="3.40.50.720">
    <property type="entry name" value="NAD(P)-binding Rossmann-like Domain"/>
    <property type="match status" value="1"/>
</dbReference>
<gene>
    <name evidence="9" type="primary">dxr</name>
    <name evidence="13" type="ORF">DHM44_03255</name>
</gene>
<dbReference type="InterPro" id="IPR036291">
    <property type="entry name" value="NAD(P)-bd_dom_sf"/>
</dbReference>
<feature type="binding site" evidence="9">
    <location>
        <position position="216"/>
    </location>
    <ligand>
        <name>1-deoxy-D-xylulose 5-phosphate</name>
        <dbReference type="ChEBI" id="CHEBI:57792"/>
    </ligand>
</feature>
<feature type="binding site" evidence="9">
    <location>
        <position position="216"/>
    </location>
    <ligand>
        <name>Mn(2+)</name>
        <dbReference type="ChEBI" id="CHEBI:29035"/>
    </ligand>
</feature>
<dbReference type="InterPro" id="IPR036169">
    <property type="entry name" value="DXPR_C_sf"/>
</dbReference>
<keyword evidence="7 9" id="KW-0414">Isoprene biosynthesis</keyword>
<feature type="binding site" evidence="9">
    <location>
        <position position="10"/>
    </location>
    <ligand>
        <name>NADPH</name>
        <dbReference type="ChEBI" id="CHEBI:57783"/>
    </ligand>
</feature>
<proteinExistence type="inferred from homology"/>
<keyword evidence="6 9" id="KW-0464">Manganese</keyword>
<evidence type="ECO:0000256" key="3">
    <source>
        <dbReference type="ARBA" id="ARBA00022723"/>
    </source>
</evidence>
<comment type="catalytic activity">
    <reaction evidence="8">
        <text>2-C-methyl-D-erythritol 4-phosphate + NADP(+) = 1-deoxy-D-xylulose 5-phosphate + NADPH + H(+)</text>
        <dbReference type="Rhea" id="RHEA:13717"/>
        <dbReference type="ChEBI" id="CHEBI:15378"/>
        <dbReference type="ChEBI" id="CHEBI:57783"/>
        <dbReference type="ChEBI" id="CHEBI:57792"/>
        <dbReference type="ChEBI" id="CHEBI:58262"/>
        <dbReference type="ChEBI" id="CHEBI:58349"/>
        <dbReference type="EC" id="1.1.1.267"/>
    </reaction>
    <physiologicalReaction direction="right-to-left" evidence="8">
        <dbReference type="Rhea" id="RHEA:13719"/>
    </physiologicalReaction>
</comment>
<feature type="binding site" evidence="9">
    <location>
        <position position="119"/>
    </location>
    <ligand>
        <name>NADPH</name>
        <dbReference type="ChEBI" id="CHEBI:57783"/>
    </ligand>
</feature>
<feature type="binding site" evidence="9">
    <location>
        <position position="13"/>
    </location>
    <ligand>
        <name>NADPH</name>
        <dbReference type="ChEBI" id="CHEBI:57783"/>
    </ligand>
</feature>
<dbReference type="GO" id="GO:0051484">
    <property type="term" value="P:isopentenyl diphosphate biosynthetic process, methylerythritol 4-phosphate pathway involved in terpenoid biosynthetic process"/>
    <property type="evidence" value="ECO:0007669"/>
    <property type="project" value="TreeGrafter"/>
</dbReference>
<feature type="domain" description="1-deoxy-D-xylulose 5-phosphate reductoisomerase C-terminal" evidence="11">
    <location>
        <begin position="141"/>
        <end position="224"/>
    </location>
</feature>
<comment type="caution">
    <text evidence="13">The sequence shown here is derived from an EMBL/GenBank/DDBJ whole genome shotgun (WGS) entry which is preliminary data.</text>
</comment>
<feature type="binding site" evidence="9">
    <location>
        <position position="213"/>
    </location>
    <ligand>
        <name>1-deoxy-D-xylulose 5-phosphate</name>
        <dbReference type="ChEBI" id="CHEBI:57792"/>
    </ligand>
</feature>
<feature type="binding site" evidence="9">
    <location>
        <position position="200"/>
    </location>
    <ligand>
        <name>NADPH</name>
        <dbReference type="ChEBI" id="CHEBI:57783"/>
    </ligand>
</feature>
<comment type="pathway">
    <text evidence="1 9">Isoprenoid biosynthesis; isopentenyl diphosphate biosynthesis via DXP pathway; isopentenyl diphosphate from 1-deoxy-D-xylulose 5-phosphate: step 1/6.</text>
</comment>
<accession>A0A3D5QAK0</accession>
<feature type="domain" description="DXP reductoisomerase C-terminal" evidence="12">
    <location>
        <begin position="256"/>
        <end position="373"/>
    </location>
</feature>
<dbReference type="Pfam" id="PF08436">
    <property type="entry name" value="DXP_redisom_C"/>
    <property type="match status" value="1"/>
</dbReference>
<dbReference type="GO" id="GO:0016853">
    <property type="term" value="F:isomerase activity"/>
    <property type="evidence" value="ECO:0007669"/>
    <property type="project" value="UniProtKB-KW"/>
</dbReference>
<evidence type="ECO:0000256" key="8">
    <source>
        <dbReference type="ARBA" id="ARBA00048543"/>
    </source>
</evidence>
<dbReference type="GO" id="GO:0030145">
    <property type="term" value="F:manganese ion binding"/>
    <property type="evidence" value="ECO:0007669"/>
    <property type="project" value="TreeGrafter"/>
</dbReference>
<protein>
    <recommendedName>
        <fullName evidence="9">1-deoxy-D-xylulose 5-phosphate reductoisomerase</fullName>
        <shortName evidence="9">DXP reductoisomerase</shortName>
        <ecNumber evidence="9">1.1.1.267</ecNumber>
    </recommendedName>
    <alternativeName>
        <fullName evidence="9">1-deoxyxylulose-5-phosphate reductoisomerase</fullName>
    </alternativeName>
    <alternativeName>
        <fullName evidence="9">2-C-methyl-D-erythritol 4-phosphate synthase</fullName>
    </alternativeName>
</protein>
<feature type="binding site" evidence="9">
    <location>
        <position position="12"/>
    </location>
    <ligand>
        <name>NADPH</name>
        <dbReference type="ChEBI" id="CHEBI:57783"/>
    </ligand>
</feature>
<feature type="binding site" evidence="9">
    <location>
        <position position="145"/>
    </location>
    <ligand>
        <name>Mn(2+)</name>
        <dbReference type="ChEBI" id="CHEBI:29035"/>
    </ligand>
</feature>
<reference evidence="13 14" key="1">
    <citation type="journal article" date="2018" name="Nat. Biotechnol.">
        <title>A standardized bacterial taxonomy based on genome phylogeny substantially revises the tree of life.</title>
        <authorList>
            <person name="Parks D.H."/>
            <person name="Chuvochina M."/>
            <person name="Waite D.W."/>
            <person name="Rinke C."/>
            <person name="Skarshewski A."/>
            <person name="Chaumeil P.A."/>
            <person name="Hugenholtz P."/>
        </authorList>
    </citation>
    <scope>NUCLEOTIDE SEQUENCE [LARGE SCALE GENOMIC DNA]</scope>
    <source>
        <strain evidence="13">UBA8672</strain>
    </source>
</reference>
<feature type="binding site" evidence="9">
    <location>
        <position position="11"/>
    </location>
    <ligand>
        <name>NADPH</name>
        <dbReference type="ChEBI" id="CHEBI:57783"/>
    </ligand>
</feature>
<evidence type="ECO:0000256" key="2">
    <source>
        <dbReference type="ARBA" id="ARBA00006825"/>
    </source>
</evidence>
<evidence type="ECO:0000256" key="1">
    <source>
        <dbReference type="ARBA" id="ARBA00005094"/>
    </source>
</evidence>
<dbReference type="GO" id="GO:0030604">
    <property type="term" value="F:1-deoxy-D-xylulose-5-phosphate reductoisomerase activity"/>
    <property type="evidence" value="ECO:0007669"/>
    <property type="project" value="UniProtKB-UniRule"/>
</dbReference>
<keyword evidence="9" id="KW-0460">Magnesium</keyword>
<comment type="cofactor">
    <cofactor evidence="9">
        <name>Mg(2+)</name>
        <dbReference type="ChEBI" id="CHEBI:18420"/>
    </cofactor>
    <cofactor evidence="9">
        <name>Mn(2+)</name>
        <dbReference type="ChEBI" id="CHEBI:29035"/>
    </cofactor>
</comment>
<feature type="binding site" evidence="9">
    <location>
        <position position="38"/>
    </location>
    <ligand>
        <name>NADPH</name>
        <dbReference type="ChEBI" id="CHEBI:57783"/>
    </ligand>
</feature>
<feature type="binding site" evidence="9">
    <location>
        <position position="171"/>
    </location>
    <ligand>
        <name>1-deoxy-D-xylulose 5-phosphate</name>
        <dbReference type="ChEBI" id="CHEBI:57792"/>
    </ligand>
</feature>
<dbReference type="PANTHER" id="PTHR30525">
    <property type="entry name" value="1-DEOXY-D-XYLULOSE 5-PHOSPHATE REDUCTOISOMERASE"/>
    <property type="match status" value="1"/>
</dbReference>
<dbReference type="GO" id="GO:0070402">
    <property type="term" value="F:NADPH binding"/>
    <property type="evidence" value="ECO:0007669"/>
    <property type="project" value="InterPro"/>
</dbReference>
<evidence type="ECO:0000256" key="7">
    <source>
        <dbReference type="ARBA" id="ARBA00023229"/>
    </source>
</evidence>
<feature type="binding site" evidence="9">
    <location>
        <position position="194"/>
    </location>
    <ligand>
        <name>1-deoxy-D-xylulose 5-phosphate</name>
        <dbReference type="ChEBI" id="CHEBI:57792"/>
    </ligand>
</feature>
<dbReference type="EMBL" id="DPPF01000066">
    <property type="protein sequence ID" value="HCW92680.1"/>
    <property type="molecule type" value="Genomic_DNA"/>
</dbReference>
<feature type="binding site" evidence="9">
    <location>
        <position position="207"/>
    </location>
    <ligand>
        <name>1-deoxy-D-xylulose 5-phosphate</name>
        <dbReference type="ChEBI" id="CHEBI:57792"/>
    </ligand>
</feature>
<dbReference type="UniPathway" id="UPA00056">
    <property type="reaction ID" value="UER00092"/>
</dbReference>
<feature type="binding site" evidence="9">
    <location>
        <position position="212"/>
    </location>
    <ligand>
        <name>1-deoxy-D-xylulose 5-phosphate</name>
        <dbReference type="ChEBI" id="CHEBI:57792"/>
    </ligand>
</feature>
<dbReference type="Pfam" id="PF13288">
    <property type="entry name" value="DXPR_C"/>
    <property type="match status" value="1"/>
</dbReference>
<dbReference type="InterPro" id="IPR003821">
    <property type="entry name" value="DXP_reductoisomerase"/>
</dbReference>
<dbReference type="NCBIfam" id="TIGR00243">
    <property type="entry name" value="Dxr"/>
    <property type="match status" value="1"/>
</dbReference>
<dbReference type="SUPFAM" id="SSF51735">
    <property type="entry name" value="NAD(P)-binding Rossmann-fold domains"/>
    <property type="match status" value="1"/>
</dbReference>
<evidence type="ECO:0000256" key="4">
    <source>
        <dbReference type="ARBA" id="ARBA00022857"/>
    </source>
</evidence>
<feature type="binding site" evidence="9">
    <location>
        <position position="121"/>
    </location>
    <ligand>
        <name>NADPH</name>
        <dbReference type="ChEBI" id="CHEBI:57783"/>
    </ligand>
</feature>
<dbReference type="Gene3D" id="1.10.1740.10">
    <property type="match status" value="1"/>
</dbReference>
<dbReference type="Proteomes" id="UP000262325">
    <property type="component" value="Unassembled WGS sequence"/>
</dbReference>
<comment type="similarity">
    <text evidence="2 9">Belongs to the DXR family.</text>
</comment>
<dbReference type="PANTHER" id="PTHR30525:SF0">
    <property type="entry name" value="1-DEOXY-D-XYLULOSE 5-PHOSPHATE REDUCTOISOMERASE, CHLOROPLASTIC"/>
    <property type="match status" value="1"/>
</dbReference>
<dbReference type="SUPFAM" id="SSF55347">
    <property type="entry name" value="Glyceraldehyde-3-phosphate dehydrogenase-like, C-terminal domain"/>
    <property type="match status" value="1"/>
</dbReference>
<feature type="binding site" evidence="9">
    <location>
        <position position="120"/>
    </location>
    <ligand>
        <name>1-deoxy-D-xylulose 5-phosphate</name>
        <dbReference type="ChEBI" id="CHEBI:57792"/>
    </ligand>
</feature>
<keyword evidence="5 9" id="KW-0560">Oxidoreductase</keyword>
<dbReference type="EC" id="1.1.1.267" evidence="9"/>
<dbReference type="InterPro" id="IPR013644">
    <property type="entry name" value="DXP_reductoisomerase_C"/>
</dbReference>
<keyword evidence="4 9" id="KW-0521">NADP</keyword>
<dbReference type="InterPro" id="IPR013512">
    <property type="entry name" value="DXP_reductoisomerase_N"/>
</dbReference>
<sequence length="384" mass="42165">MKNIGIIGATGSIGIQAAEIIYKHSDVFNVKFLSCHNNVTELLNQISLLRPEYAVITGDKTIPEGLAKTKILYGTNSLTTLISELSGELDIVLSAAVGFAGIMPTYTSLKNGVDVALANKESIVAAGKTMIQTAEKANASIIPVDSEHSAIYQCLKGHDKNFIDKVILTASGGPFRYRPSDSMDFVNINETLKHPNWSMGNKITVDSATMMNKGLELIEAHYLFNIVPEKLDVFVHPQSIFHSIVSFIDGSNLAQLGLPDMKTPISYALGFPDRLDWGAEPLTPQILNGLTFFKPDKKKYPCFAVALDVLKERKNSLMIAMNAANEVAVDTFLKGSIKFTDIHRVIINTLELFEPRDISSIDEIVSLDNVVREKAMKISKDFGR</sequence>
<evidence type="ECO:0000259" key="10">
    <source>
        <dbReference type="Pfam" id="PF02670"/>
    </source>
</evidence>
<feature type="binding site" evidence="9">
    <location>
        <position position="147"/>
    </location>
    <ligand>
        <name>1-deoxy-D-xylulose 5-phosphate</name>
        <dbReference type="ChEBI" id="CHEBI:57792"/>
    </ligand>
</feature>
<keyword evidence="3 9" id="KW-0479">Metal-binding</keyword>
<feature type="domain" description="1-deoxy-D-xylulose 5-phosphate reductoisomerase N-terminal" evidence="10">
    <location>
        <begin position="4"/>
        <end position="127"/>
    </location>
</feature>
<evidence type="ECO:0000256" key="5">
    <source>
        <dbReference type="ARBA" id="ARBA00023002"/>
    </source>
</evidence>
<name>A0A3D5QAK0_FLESI</name>
<evidence type="ECO:0000313" key="13">
    <source>
        <dbReference type="EMBL" id="HCW92680.1"/>
    </source>
</evidence>
<evidence type="ECO:0000259" key="12">
    <source>
        <dbReference type="Pfam" id="PF13288"/>
    </source>
</evidence>
<comment type="caution">
    <text evidence="9">Lacks conserved residue(s) required for the propagation of feature annotation.</text>
</comment>
<dbReference type="InterPro" id="IPR026877">
    <property type="entry name" value="DXPR_C"/>
</dbReference>
<dbReference type="AlphaFoldDB" id="A0A3D5QAK0"/>
<dbReference type="HAMAP" id="MF_00183">
    <property type="entry name" value="DXP_reductoisom"/>
    <property type="match status" value="1"/>
</dbReference>
<feature type="binding site" evidence="9">
    <location>
        <position position="146"/>
    </location>
    <ligand>
        <name>1-deoxy-D-xylulose 5-phosphate</name>
        <dbReference type="ChEBI" id="CHEBI:57792"/>
    </ligand>
</feature>
<dbReference type="SUPFAM" id="SSF69055">
    <property type="entry name" value="1-deoxy-D-xylulose-5-phosphate reductoisomerase, C-terminal domain"/>
    <property type="match status" value="1"/>
</dbReference>
<dbReference type="Pfam" id="PF02670">
    <property type="entry name" value="DXP_reductoisom"/>
    <property type="match status" value="1"/>
</dbReference>
<feature type="binding site" evidence="9">
    <location>
        <position position="147"/>
    </location>
    <ligand>
        <name>Mn(2+)</name>
        <dbReference type="ChEBI" id="CHEBI:29035"/>
    </ligand>
</feature>
<dbReference type="PIRSF" id="PIRSF006205">
    <property type="entry name" value="Dxp_reductismrs"/>
    <property type="match status" value="1"/>
</dbReference>
<evidence type="ECO:0000259" key="11">
    <source>
        <dbReference type="Pfam" id="PF08436"/>
    </source>
</evidence>
<evidence type="ECO:0000256" key="9">
    <source>
        <dbReference type="HAMAP-Rule" id="MF_00183"/>
    </source>
</evidence>